<evidence type="ECO:0000259" key="8">
    <source>
        <dbReference type="Pfam" id="PF01120"/>
    </source>
</evidence>
<sequence>MVRLHLVTLGRLLVVTSVLSSQTPFDATNEGSNSVTVEIGHLYNSKATSAGGYNDHAGMQDGATIPSQFLPTGLYVDEGISFSLPSDWDTLERDNVRAGSQKVSLDRPAYVHSVHLLASGEDPGGFLKGESVEHLGLAFENGYNTSVSFVLKNWWGIHWTNKANIRTPYRFLQDGTKDYNASHIFHISIPLPFDASNHRLSSIRLPPPGERNCLHVFAISYNAILDVADPEGMEEPSKLKIQAVTAVKDWEMTDTGVKGQIVELSIVNPLPTAQHTNQDAWISHPLTISLSGSSFETVRPAIVYRLLPGDQITASLLIVPISTESTTPFHDAILRIDGESSWAIDQVDVSGQLIRDWTEWTEDTEDLERHRSPAWFSGAKFGIFVHWGLFAVPAWADEGRYAEWYGHWLHEHEGGTFDHHLETYGPDFVYDDFIPQFTASKFNASAWVELFAEAGAKYFVLTTKHHDGFALFDTKETSSRNSVKLGPKRDLLRELMNAAKLEQPKLGRGTYFSMPEWWNPEYAKYGREMFRGGEPHNPFKPEEVSDYIEDIQLEQMRILAKDYETDIMWCDIGLANHSSAFAAGWYADAARQGRHVTMGNRCGIGGDFDTPEMTQFANAQLRKWETCSAMDPHSFGYNANTRAEEYRNATNIIHYIVDITAKGGNLLLNVGPNAEGKIIDAMAQPLLEAGKWLKAHGEAIYDTEPFVILPELITDAIDVRFTRTTEAFYVVSLRPPTSPIFEIPAPLPILPGDRVTLLGAGLGGNSYELQWNSSHFSTSFEISEEIVNITGLGIAWVIAVKYGQGGGLDLPVTHDEL</sequence>
<dbReference type="RefSeq" id="XP_066804412.1">
    <property type="nucleotide sequence ID" value="XM_066944489.1"/>
</dbReference>
<evidence type="ECO:0000256" key="6">
    <source>
        <dbReference type="ARBA" id="ARBA00023295"/>
    </source>
</evidence>
<dbReference type="PANTHER" id="PTHR10030">
    <property type="entry name" value="ALPHA-L-FUCOSIDASE"/>
    <property type="match status" value="1"/>
</dbReference>
<organism evidence="9 10">
    <name type="scientific">Kwoniella newhampshirensis</name>
    <dbReference type="NCBI Taxonomy" id="1651941"/>
    <lineage>
        <taxon>Eukaryota</taxon>
        <taxon>Fungi</taxon>
        <taxon>Dikarya</taxon>
        <taxon>Basidiomycota</taxon>
        <taxon>Agaricomycotina</taxon>
        <taxon>Tremellomycetes</taxon>
        <taxon>Tremellales</taxon>
        <taxon>Cryptococcaceae</taxon>
        <taxon>Kwoniella</taxon>
    </lineage>
</organism>
<dbReference type="GO" id="GO:0004560">
    <property type="term" value="F:alpha-L-fucosidase activity"/>
    <property type="evidence" value="ECO:0007669"/>
    <property type="project" value="UniProtKB-EC"/>
</dbReference>
<evidence type="ECO:0000313" key="9">
    <source>
        <dbReference type="EMBL" id="KAK8864116.1"/>
    </source>
</evidence>
<accession>A0AAW0Z200</accession>
<comment type="function">
    <text evidence="1">Alpha-L-fucosidase is responsible for hydrolyzing the alpha-1,6-linked fucose joined to the reducing-end N-acetylglucosamine of the carbohydrate moieties of glycoproteins.</text>
</comment>
<dbReference type="SUPFAM" id="SSF51445">
    <property type="entry name" value="(Trans)glycosidases"/>
    <property type="match status" value="1"/>
</dbReference>
<keyword evidence="10" id="KW-1185">Reference proteome</keyword>
<dbReference type="GO" id="GO:0016139">
    <property type="term" value="P:glycoside catabolic process"/>
    <property type="evidence" value="ECO:0007669"/>
    <property type="project" value="TreeGrafter"/>
</dbReference>
<dbReference type="GO" id="GO:0006004">
    <property type="term" value="P:fucose metabolic process"/>
    <property type="evidence" value="ECO:0007669"/>
    <property type="project" value="InterPro"/>
</dbReference>
<feature type="chain" id="PRO_5043754770" description="alpha-L-fucosidase" evidence="7">
    <location>
        <begin position="21"/>
        <end position="817"/>
    </location>
</feature>
<reference evidence="9 10" key="1">
    <citation type="journal article" date="2024" name="bioRxiv">
        <title>Comparative genomics of Cryptococcus and Kwoniella reveals pathogenesis evolution and contrasting karyotype dynamics via intercentromeric recombination or chromosome fusion.</title>
        <authorList>
            <person name="Coelho M.A."/>
            <person name="David-Palma M."/>
            <person name="Shea T."/>
            <person name="Bowers K."/>
            <person name="McGinley-Smith S."/>
            <person name="Mohammad A.W."/>
            <person name="Gnirke A."/>
            <person name="Yurkov A.M."/>
            <person name="Nowrousian M."/>
            <person name="Sun S."/>
            <person name="Cuomo C.A."/>
            <person name="Heitman J."/>
        </authorList>
    </citation>
    <scope>NUCLEOTIDE SEQUENCE [LARGE SCALE GENOMIC DNA]</scope>
    <source>
        <strain evidence="9 10">CBS 13917</strain>
    </source>
</reference>
<dbReference type="Pfam" id="PF01120">
    <property type="entry name" value="Alpha_L_fucos"/>
    <property type="match status" value="1"/>
</dbReference>
<evidence type="ECO:0000256" key="5">
    <source>
        <dbReference type="ARBA" id="ARBA00022801"/>
    </source>
</evidence>
<keyword evidence="5" id="KW-0378">Hydrolase</keyword>
<feature type="signal peptide" evidence="7">
    <location>
        <begin position="1"/>
        <end position="20"/>
    </location>
</feature>
<keyword evidence="6" id="KW-0326">Glycosidase</keyword>
<evidence type="ECO:0000256" key="3">
    <source>
        <dbReference type="ARBA" id="ARBA00012662"/>
    </source>
</evidence>
<comment type="similarity">
    <text evidence="2">Belongs to the glycosyl hydrolase 29 family.</text>
</comment>
<evidence type="ECO:0000256" key="1">
    <source>
        <dbReference type="ARBA" id="ARBA00004071"/>
    </source>
</evidence>
<proteinExistence type="inferred from homology"/>
<dbReference type="EC" id="3.2.1.51" evidence="3"/>
<dbReference type="InterPro" id="IPR000933">
    <property type="entry name" value="Glyco_hydro_29"/>
</dbReference>
<dbReference type="PANTHER" id="PTHR10030:SF37">
    <property type="entry name" value="ALPHA-L-FUCOSIDASE-RELATED"/>
    <property type="match status" value="1"/>
</dbReference>
<dbReference type="InterPro" id="IPR017853">
    <property type="entry name" value="GH"/>
</dbReference>
<dbReference type="Proteomes" id="UP001388673">
    <property type="component" value="Unassembled WGS sequence"/>
</dbReference>
<evidence type="ECO:0000313" key="10">
    <source>
        <dbReference type="Proteomes" id="UP001388673"/>
    </source>
</evidence>
<dbReference type="KEGG" id="kne:92178621"/>
<dbReference type="EMBL" id="JBCAWK010000003">
    <property type="protein sequence ID" value="KAK8864116.1"/>
    <property type="molecule type" value="Genomic_DNA"/>
</dbReference>
<feature type="domain" description="Glycoside hydrolase family 29 N-terminal" evidence="8">
    <location>
        <begin position="359"/>
        <end position="698"/>
    </location>
</feature>
<dbReference type="InterPro" id="IPR057739">
    <property type="entry name" value="Glyco_hydro_29_N"/>
</dbReference>
<dbReference type="AlphaFoldDB" id="A0AAW0Z200"/>
<dbReference type="SMART" id="SM00812">
    <property type="entry name" value="Alpha_L_fucos"/>
    <property type="match status" value="1"/>
</dbReference>
<evidence type="ECO:0000256" key="7">
    <source>
        <dbReference type="SAM" id="SignalP"/>
    </source>
</evidence>
<dbReference type="PRINTS" id="PR00741">
    <property type="entry name" value="GLHYDRLASE29"/>
</dbReference>
<keyword evidence="4 7" id="KW-0732">Signal</keyword>
<protein>
    <recommendedName>
        <fullName evidence="3">alpha-L-fucosidase</fullName>
        <ecNumber evidence="3">3.2.1.51</ecNumber>
    </recommendedName>
</protein>
<evidence type="ECO:0000256" key="4">
    <source>
        <dbReference type="ARBA" id="ARBA00022729"/>
    </source>
</evidence>
<dbReference type="Gene3D" id="3.20.20.80">
    <property type="entry name" value="Glycosidases"/>
    <property type="match status" value="1"/>
</dbReference>
<dbReference type="InterPro" id="IPR016286">
    <property type="entry name" value="FUC_metazoa-typ"/>
</dbReference>
<name>A0AAW0Z200_9TREE</name>
<gene>
    <name evidence="9" type="ORF">IAR55_001362</name>
</gene>
<comment type="caution">
    <text evidence="9">The sequence shown here is derived from an EMBL/GenBank/DDBJ whole genome shotgun (WGS) entry which is preliminary data.</text>
</comment>
<evidence type="ECO:0000256" key="2">
    <source>
        <dbReference type="ARBA" id="ARBA00007951"/>
    </source>
</evidence>
<dbReference type="GeneID" id="92178621"/>